<organism evidence="2 3">
    <name type="scientific">Companilactobacillus mishanensis</name>
    <dbReference type="NCBI Taxonomy" id="2486008"/>
    <lineage>
        <taxon>Bacteria</taxon>
        <taxon>Bacillati</taxon>
        <taxon>Bacillota</taxon>
        <taxon>Bacilli</taxon>
        <taxon>Lactobacillales</taxon>
        <taxon>Lactobacillaceae</taxon>
        <taxon>Companilactobacillus</taxon>
    </lineage>
</organism>
<protein>
    <submittedName>
        <fullName evidence="2">Uncharacterized protein</fullName>
    </submittedName>
</protein>
<feature type="transmembrane region" description="Helical" evidence="1">
    <location>
        <begin position="73"/>
        <end position="94"/>
    </location>
</feature>
<dbReference type="AlphaFoldDB" id="A0A5P0ZEX5"/>
<keyword evidence="1" id="KW-0812">Transmembrane</keyword>
<name>A0A5P0ZEX5_9LACO</name>
<keyword evidence="1" id="KW-1133">Transmembrane helix</keyword>
<evidence type="ECO:0000256" key="1">
    <source>
        <dbReference type="SAM" id="Phobius"/>
    </source>
</evidence>
<sequence>MRSKDSMRRFIHDPYFEKGHWIFKIRQTILTILAWIVLLVPVYWTFSATVFITKSFKGTIWSVNQGRDMFYSFAQFLGGAFIVLFIITLSFTFYNNYYTKHHVKKHAIYDENRLLERREAIKDFYTQEFGERSIRRNQIRYYSVNPQQNFDVGAIHKIYEKFEAKK</sequence>
<feature type="transmembrane region" description="Helical" evidence="1">
    <location>
        <begin position="28"/>
        <end position="53"/>
    </location>
</feature>
<dbReference type="Proteomes" id="UP000380386">
    <property type="component" value="Unassembled WGS sequence"/>
</dbReference>
<keyword evidence="1" id="KW-0472">Membrane</keyword>
<dbReference type="EMBL" id="VDFM01000001">
    <property type="protein sequence ID" value="MQS51539.1"/>
    <property type="molecule type" value="Genomic_DNA"/>
</dbReference>
<dbReference type="RefSeq" id="WP_153381570.1">
    <property type="nucleotide sequence ID" value="NZ_VDFM01000001.1"/>
</dbReference>
<gene>
    <name evidence="2" type="ORF">FHL02_00740</name>
</gene>
<reference evidence="2 3" key="1">
    <citation type="journal article" date="2019" name="Syst. Appl. Microbiol.">
        <title>Polyphasic characterization of two novel Lactobacillus spp. isolated from blown salami packages: Description of Lactobacillus halodurans sp. nov. and Lactobacillus salsicarnum sp. nov.</title>
        <authorList>
            <person name="Schuster J.A."/>
            <person name="Klingl A."/>
            <person name="Vogel R.F."/>
            <person name="Ehrmann M.A."/>
        </authorList>
    </citation>
    <scope>NUCLEOTIDE SEQUENCE [LARGE SCALE GENOMIC DNA]</scope>
    <source>
        <strain evidence="2 3">TMW 1.2118</strain>
    </source>
</reference>
<dbReference type="OrthoDB" id="5244771at2"/>
<comment type="caution">
    <text evidence="2">The sequence shown here is derived from an EMBL/GenBank/DDBJ whole genome shotgun (WGS) entry which is preliminary data.</text>
</comment>
<evidence type="ECO:0000313" key="2">
    <source>
        <dbReference type="EMBL" id="MQS51539.1"/>
    </source>
</evidence>
<accession>A0A5P0ZEX5</accession>
<evidence type="ECO:0000313" key="3">
    <source>
        <dbReference type="Proteomes" id="UP000380386"/>
    </source>
</evidence>
<proteinExistence type="predicted"/>